<evidence type="ECO:0000313" key="14">
    <source>
        <dbReference type="Proteomes" id="UP000261560"/>
    </source>
</evidence>
<dbReference type="InterPro" id="IPR001817">
    <property type="entry name" value="Vasoprsn_rcpt"/>
</dbReference>
<feature type="transmembrane region" description="Helical" evidence="10">
    <location>
        <begin position="236"/>
        <end position="260"/>
    </location>
</feature>
<dbReference type="GO" id="GO:0005000">
    <property type="term" value="F:vasopressin receptor activity"/>
    <property type="evidence" value="ECO:0007669"/>
    <property type="project" value="InterPro"/>
</dbReference>
<dbReference type="GO" id="GO:0045907">
    <property type="term" value="P:positive regulation of vasoconstriction"/>
    <property type="evidence" value="ECO:0007669"/>
    <property type="project" value="TreeGrafter"/>
</dbReference>
<evidence type="ECO:0000256" key="4">
    <source>
        <dbReference type="ARBA" id="ARBA00022989"/>
    </source>
</evidence>
<dbReference type="Proteomes" id="UP000261560">
    <property type="component" value="Unplaced"/>
</dbReference>
<evidence type="ECO:0000256" key="5">
    <source>
        <dbReference type="ARBA" id="ARBA00023040"/>
    </source>
</evidence>
<organism evidence="13 14">
    <name type="scientific">Oryzias melastigma</name>
    <name type="common">Marine medaka</name>
    <dbReference type="NCBI Taxonomy" id="30732"/>
    <lineage>
        <taxon>Eukaryota</taxon>
        <taxon>Metazoa</taxon>
        <taxon>Chordata</taxon>
        <taxon>Craniata</taxon>
        <taxon>Vertebrata</taxon>
        <taxon>Euteleostomi</taxon>
        <taxon>Actinopterygii</taxon>
        <taxon>Neopterygii</taxon>
        <taxon>Teleostei</taxon>
        <taxon>Neoteleostei</taxon>
        <taxon>Acanthomorphata</taxon>
        <taxon>Ovalentaria</taxon>
        <taxon>Atherinomorphae</taxon>
        <taxon>Beloniformes</taxon>
        <taxon>Adrianichthyidae</taxon>
        <taxon>Oryziinae</taxon>
        <taxon>Oryzias</taxon>
    </lineage>
</organism>
<sequence length="508" mass="56793">MESINVERYWDGINYSSPSSADKNSSSSLFVSEPSFFNGSHIGGSSFGIFAENASNSTPHTLPHRIRDLSLARAEIAVLGIVLALTTLGNSFVLWVLLRRRKHNAPMHLFMVNLCVADLVVALFQVLPQLIWDITERFQGPDFLCRSVKYLQIVGMFASSYMIVAMTVDRHRAICCPLQAYRVGAMSRWNTPVMVAWVLALVLSLPQVFIFSRSEVAPGEYECWGHFAEPWGLKAYVTWMTMAVFLLPALIISICQIRIFREIHNNIYLKSERTVMAEVKKSDILLRFHGFKKEDDKETQTSGGAGMDESEGQLLRGVNNNPHNGINSAQVGECYDCAPSALQYSSCCGERMTTTTTTTTASAIQQQMLNSSDFQEPHTNSPRCSLEYAPPHSPATPPPSITKAMSKTIRMTLVIVLVYTICWSPFFIVQLWAAWDPNPPDQGVAFTILMLLASLNSCTNPWIYTAFSSSVSRELQNLLHCRSRLGRRGSLHDDSTTTHTFTTKDNLY</sequence>
<keyword evidence="2" id="KW-1003">Cell membrane</keyword>
<feature type="transmembrane region" description="Helical" evidence="10">
    <location>
        <begin position="189"/>
        <end position="211"/>
    </location>
</feature>
<feature type="transmembrane region" description="Helical" evidence="10">
    <location>
        <begin position="413"/>
        <end position="433"/>
    </location>
</feature>
<evidence type="ECO:0000256" key="9">
    <source>
        <dbReference type="ARBA" id="ARBA00023224"/>
    </source>
</evidence>
<dbReference type="SUPFAM" id="SSF81321">
    <property type="entry name" value="Family A G protein-coupled receptor-like"/>
    <property type="match status" value="1"/>
</dbReference>
<dbReference type="GO" id="GO:0001992">
    <property type="term" value="P:regulation of systemic arterial blood pressure by vasopressin"/>
    <property type="evidence" value="ECO:0007669"/>
    <property type="project" value="TreeGrafter"/>
</dbReference>
<dbReference type="GO" id="GO:0005886">
    <property type="term" value="C:plasma membrane"/>
    <property type="evidence" value="ECO:0007669"/>
    <property type="project" value="UniProtKB-SubCell"/>
</dbReference>
<evidence type="ECO:0000256" key="8">
    <source>
        <dbReference type="ARBA" id="ARBA00023180"/>
    </source>
</evidence>
<dbReference type="Gene3D" id="1.20.1070.10">
    <property type="entry name" value="Rhodopsin 7-helix transmembrane proteins"/>
    <property type="match status" value="1"/>
</dbReference>
<reference evidence="12" key="2">
    <citation type="journal article" name="BMC Genomics">
        <title>Long-read sequencing and de novo genome assembly of marine medaka (Oryzias melastigma).</title>
        <authorList>
            <person name="Liang P."/>
            <person name="Saqib H.S.A."/>
            <person name="Ni X."/>
            <person name="Shen Y."/>
        </authorList>
    </citation>
    <scope>NUCLEOTIDE SEQUENCE</scope>
    <source>
        <strain evidence="12">Bigg-433</strain>
    </source>
</reference>
<feature type="transmembrane region" description="Helical" evidence="10">
    <location>
        <begin position="110"/>
        <end position="130"/>
    </location>
</feature>
<accession>A0A3B3DUH6</accession>
<dbReference type="Ensembl" id="ENSOMET00000025748.1">
    <property type="protein sequence ID" value="ENSOMEP00000033020.1"/>
    <property type="gene ID" value="ENSOMEG00000000485.1"/>
</dbReference>
<feature type="transmembrane region" description="Helical" evidence="10">
    <location>
        <begin position="150"/>
        <end position="168"/>
    </location>
</feature>
<evidence type="ECO:0000256" key="10">
    <source>
        <dbReference type="RuleBase" id="RU046427"/>
    </source>
</evidence>
<dbReference type="EMBL" id="WKFB01000384">
    <property type="protein sequence ID" value="KAF6724791.1"/>
    <property type="molecule type" value="Genomic_DNA"/>
</dbReference>
<protein>
    <submittedName>
        <fullName evidence="13">Arginine vasopressin receptor 2a, duplicate a</fullName>
    </submittedName>
    <submittedName>
        <fullName evidence="12">Vasopressin V2 receptor</fullName>
    </submittedName>
</protein>
<keyword evidence="14" id="KW-1185">Reference proteome</keyword>
<feature type="domain" description="G-protein coupled receptors family 1 profile" evidence="11">
    <location>
        <begin position="89"/>
        <end position="464"/>
    </location>
</feature>
<evidence type="ECO:0000256" key="7">
    <source>
        <dbReference type="ARBA" id="ARBA00023170"/>
    </source>
</evidence>
<keyword evidence="5 10" id="KW-0297">G-protein coupled receptor</keyword>
<evidence type="ECO:0000313" key="13">
    <source>
        <dbReference type="Ensembl" id="ENSOMEP00000033020.1"/>
    </source>
</evidence>
<keyword evidence="6 10" id="KW-0472">Membrane</keyword>
<reference evidence="13" key="1">
    <citation type="submission" date="2025-05" db="UniProtKB">
        <authorList>
            <consortium name="Ensembl"/>
        </authorList>
    </citation>
    <scope>IDENTIFICATION</scope>
</reference>
<dbReference type="GO" id="GO:0032870">
    <property type="term" value="P:cellular response to hormone stimulus"/>
    <property type="evidence" value="ECO:0007669"/>
    <property type="project" value="TreeGrafter"/>
</dbReference>
<dbReference type="CDD" id="cd15388">
    <property type="entry name" value="7tmA_V2R"/>
    <property type="match status" value="1"/>
</dbReference>
<dbReference type="GO" id="GO:0042277">
    <property type="term" value="F:peptide binding"/>
    <property type="evidence" value="ECO:0007669"/>
    <property type="project" value="TreeGrafter"/>
</dbReference>
<comment type="subcellular location">
    <subcellularLocation>
        <location evidence="1 10">Cell membrane</location>
        <topology evidence="1 10">Multi-pass membrane protein</topology>
    </subcellularLocation>
</comment>
<dbReference type="OMA" id="FIATCQG"/>
<dbReference type="GeneTree" id="ENSGT01050000244882"/>
<dbReference type="AlphaFoldDB" id="A0A3B3DUH6"/>
<keyword evidence="8 10" id="KW-0325">Glycoprotein</keyword>
<feature type="transmembrane region" description="Helical" evidence="10">
    <location>
        <begin position="445"/>
        <end position="467"/>
    </location>
</feature>
<evidence type="ECO:0000313" key="12">
    <source>
        <dbReference type="EMBL" id="KAF6724791.1"/>
    </source>
</evidence>
<dbReference type="PANTHER" id="PTHR24241">
    <property type="entry name" value="NEUROPEPTIDE RECEPTOR-RELATED G-PROTEIN COUPLED RECEPTOR"/>
    <property type="match status" value="1"/>
</dbReference>
<dbReference type="PROSITE" id="PS50262">
    <property type="entry name" value="G_PROTEIN_RECEP_F1_2"/>
    <property type="match status" value="1"/>
</dbReference>
<keyword evidence="7 10" id="KW-0675">Receptor</keyword>
<dbReference type="PRINTS" id="PR00896">
    <property type="entry name" value="VASOPRESSINR"/>
</dbReference>
<dbReference type="InterPro" id="IPR017452">
    <property type="entry name" value="GPCR_Rhodpsn_7TM"/>
</dbReference>
<dbReference type="STRING" id="30732.ENSOMEP00000033020"/>
<keyword evidence="4 10" id="KW-1133">Transmembrane helix</keyword>
<dbReference type="PaxDb" id="30732-ENSOMEP00000033020"/>
<proteinExistence type="inferred from homology"/>
<dbReference type="OrthoDB" id="5987909at2759"/>
<dbReference type="PANTHER" id="PTHR24241:SF20">
    <property type="entry name" value="VASOPRESSIN V2 RECEPTOR"/>
    <property type="match status" value="1"/>
</dbReference>
<name>A0A3B3DUH6_ORYME</name>
<feature type="transmembrane region" description="Helical" evidence="10">
    <location>
        <begin position="76"/>
        <end position="98"/>
    </location>
</feature>
<dbReference type="PRINTS" id="PR00237">
    <property type="entry name" value="GPCRRHODOPSN"/>
</dbReference>
<evidence type="ECO:0000256" key="6">
    <source>
        <dbReference type="ARBA" id="ARBA00023136"/>
    </source>
</evidence>
<dbReference type="PROSITE" id="PS00237">
    <property type="entry name" value="G_PROTEIN_RECEP_F1_1"/>
    <property type="match status" value="1"/>
</dbReference>
<evidence type="ECO:0000256" key="3">
    <source>
        <dbReference type="ARBA" id="ARBA00022692"/>
    </source>
</evidence>
<dbReference type="Proteomes" id="UP000646548">
    <property type="component" value="Unassembled WGS sequence"/>
</dbReference>
<keyword evidence="9 10" id="KW-0807">Transducer</keyword>
<evidence type="ECO:0000256" key="1">
    <source>
        <dbReference type="ARBA" id="ARBA00004651"/>
    </source>
</evidence>
<comment type="similarity">
    <text evidence="10">Belongs to the G-protein coupled receptor 1 family. Vasopressin/oxytocin receptor subfamily.</text>
</comment>
<dbReference type="Pfam" id="PF00001">
    <property type="entry name" value="7tm_1"/>
    <property type="match status" value="1"/>
</dbReference>
<gene>
    <name evidence="12" type="ORF">FQA47_009771</name>
</gene>
<dbReference type="InterPro" id="IPR000276">
    <property type="entry name" value="GPCR_Rhodpsn"/>
</dbReference>
<evidence type="ECO:0000256" key="2">
    <source>
        <dbReference type="ARBA" id="ARBA00022475"/>
    </source>
</evidence>
<keyword evidence="3 10" id="KW-0812">Transmembrane</keyword>
<evidence type="ECO:0000259" key="11">
    <source>
        <dbReference type="PROSITE" id="PS50262"/>
    </source>
</evidence>